<proteinExistence type="predicted"/>
<comment type="caution">
    <text evidence="2">The sequence shown here is derived from an EMBL/GenBank/DDBJ whole genome shotgun (WGS) entry which is preliminary data.</text>
</comment>
<dbReference type="EMBL" id="JAFHDT010000001">
    <property type="protein sequence ID" value="KAI7814942.1"/>
    <property type="molecule type" value="Genomic_DNA"/>
</dbReference>
<reference evidence="2" key="1">
    <citation type="submission" date="2021-02" db="EMBL/GenBank/DDBJ databases">
        <title>Comparative genomics reveals that relaxation of natural selection precedes convergent phenotypic evolution of cavefish.</title>
        <authorList>
            <person name="Peng Z."/>
        </authorList>
    </citation>
    <scope>NUCLEOTIDE SEQUENCE</scope>
    <source>
        <tissue evidence="2">Muscle</tissue>
    </source>
</reference>
<evidence type="ECO:0000313" key="2">
    <source>
        <dbReference type="EMBL" id="KAI7814942.1"/>
    </source>
</evidence>
<protein>
    <submittedName>
        <fullName evidence="2">Activating molecule in BECN1-regulated autophagy protein 1</fullName>
    </submittedName>
</protein>
<dbReference type="AlphaFoldDB" id="A0A9W7X6E4"/>
<accession>A0A9W7X6E4</accession>
<evidence type="ECO:0000313" key="3">
    <source>
        <dbReference type="Proteomes" id="UP001059041"/>
    </source>
</evidence>
<feature type="non-terminal residue" evidence="2">
    <location>
        <position position="201"/>
    </location>
</feature>
<evidence type="ECO:0000256" key="1">
    <source>
        <dbReference type="SAM" id="MobiDB-lite"/>
    </source>
</evidence>
<keyword evidence="3" id="KW-1185">Reference proteome</keyword>
<name>A0A9W7X6E4_TRIRA</name>
<dbReference type="Proteomes" id="UP001059041">
    <property type="component" value="Linkage Group LG1"/>
</dbReference>
<organism evidence="2 3">
    <name type="scientific">Triplophysa rosa</name>
    <name type="common">Cave loach</name>
    <dbReference type="NCBI Taxonomy" id="992332"/>
    <lineage>
        <taxon>Eukaryota</taxon>
        <taxon>Metazoa</taxon>
        <taxon>Chordata</taxon>
        <taxon>Craniata</taxon>
        <taxon>Vertebrata</taxon>
        <taxon>Euteleostomi</taxon>
        <taxon>Actinopterygii</taxon>
        <taxon>Neopterygii</taxon>
        <taxon>Teleostei</taxon>
        <taxon>Ostariophysi</taxon>
        <taxon>Cypriniformes</taxon>
        <taxon>Nemacheilidae</taxon>
        <taxon>Triplophysa</taxon>
    </lineage>
</organism>
<sequence length="201" mass="22201">PETHLMMTMLEADGSSLFSLSRHDISGSRDHPIYPDPASLSRGPAPSAENNAGDFEEFEQFLLPEFLPYAGIFHERGKQGLATHSSVNRVLAGAVLRDGQSAVASNISNTTYRLLCIGKRVGAKLSITTRAAISRQTGNCWPCSFPAVKGVFLMRASWLSTLSLRTTSERCFTPNDSTESEKWKNSVYVWSEGQQWKYLHG</sequence>
<gene>
    <name evidence="2" type="ORF">IRJ41_024215</name>
</gene>
<feature type="region of interest" description="Disordered" evidence="1">
    <location>
        <begin position="29"/>
        <end position="49"/>
    </location>
</feature>